<evidence type="ECO:0000313" key="2">
    <source>
        <dbReference type="EnsemblPlants" id="LPERR01G12460.1"/>
    </source>
</evidence>
<evidence type="ECO:0000313" key="3">
    <source>
        <dbReference type="Proteomes" id="UP000032180"/>
    </source>
</evidence>
<dbReference type="PANTHER" id="PTHR44586:SF26">
    <property type="entry name" value="F-BOX DOMAIN-CONTAINING PROTEIN"/>
    <property type="match status" value="1"/>
</dbReference>
<reference evidence="2 3" key="1">
    <citation type="submission" date="2012-08" db="EMBL/GenBank/DDBJ databases">
        <title>Oryza genome evolution.</title>
        <authorList>
            <person name="Wing R.A."/>
        </authorList>
    </citation>
    <scope>NUCLEOTIDE SEQUENCE</scope>
</reference>
<dbReference type="Proteomes" id="UP000032180">
    <property type="component" value="Chromosome 1"/>
</dbReference>
<feature type="domain" description="KIB1-4 beta-propeller" evidence="1">
    <location>
        <begin position="42"/>
        <end position="265"/>
    </location>
</feature>
<reference evidence="2" key="3">
    <citation type="submission" date="2015-04" db="UniProtKB">
        <authorList>
            <consortium name="EnsemblPlants"/>
        </authorList>
    </citation>
    <scope>IDENTIFICATION</scope>
</reference>
<dbReference type="Pfam" id="PF03478">
    <property type="entry name" value="Beta-prop_KIB1-4"/>
    <property type="match status" value="1"/>
</dbReference>
<dbReference type="InterPro" id="IPR005174">
    <property type="entry name" value="KIB1-4_b-propeller"/>
</dbReference>
<name>A0A0D9V0C5_9ORYZ</name>
<accession>A0A0D9V0C5</accession>
<evidence type="ECO:0000259" key="1">
    <source>
        <dbReference type="Pfam" id="PF03478"/>
    </source>
</evidence>
<proteinExistence type="predicted"/>
<sequence length="408" mass="46101">MEEACSVTAELLEQEAPSSIPVCDCLVFSSGDRDPSVAPLHSLTTGKDYYVTMPDPPFRTRYIVGSSHGWLITADERSNLLLVNPATQAQIAMPPPETIKNVKIRCNSEGVPEGYDIFKIDLFSSKNLVIDTEGDAYDVSWDEGRFYFYVRVVLSADPSSGNCTIMIVHLLDNLISFARVGATHWTWVNVSKQCWDYHDVLYNNDDRLFYAVTATGDVHTIDTNGLSPMLRVVFDNKSSLIDCTKYIVQSGSGDLLQLWRFGFREVGAFHLEDSSFTDLLPIGSRLNWPPPIWFRPSYSSKGNDFTSDPVAMIMFFPLTTVLPPSLRSIDTWKERLQTDVSSLKMLLDVKDQTYEVMEKKFAASPLEANDLAVELEDDIRHLQNLLLEKLEFVTSDVEWMKSKLQQFA</sequence>
<dbReference type="AlphaFoldDB" id="A0A0D9V0C5"/>
<dbReference type="eggNOG" id="ENOG502QS0H">
    <property type="taxonomic scope" value="Eukaryota"/>
</dbReference>
<dbReference type="HOGENOM" id="CLU_675044_0_0_1"/>
<dbReference type="Gramene" id="LPERR01G12460.1">
    <property type="protein sequence ID" value="LPERR01G12460.1"/>
    <property type="gene ID" value="LPERR01G12460"/>
</dbReference>
<protein>
    <recommendedName>
        <fullName evidence="1">KIB1-4 beta-propeller domain-containing protein</fullName>
    </recommendedName>
</protein>
<organism evidence="2 3">
    <name type="scientific">Leersia perrieri</name>
    <dbReference type="NCBI Taxonomy" id="77586"/>
    <lineage>
        <taxon>Eukaryota</taxon>
        <taxon>Viridiplantae</taxon>
        <taxon>Streptophyta</taxon>
        <taxon>Embryophyta</taxon>
        <taxon>Tracheophyta</taxon>
        <taxon>Spermatophyta</taxon>
        <taxon>Magnoliopsida</taxon>
        <taxon>Liliopsida</taxon>
        <taxon>Poales</taxon>
        <taxon>Poaceae</taxon>
        <taxon>BOP clade</taxon>
        <taxon>Oryzoideae</taxon>
        <taxon>Oryzeae</taxon>
        <taxon>Oryzinae</taxon>
        <taxon>Leersia</taxon>
    </lineage>
</organism>
<dbReference type="EnsemblPlants" id="LPERR01G12460.1">
    <property type="protein sequence ID" value="LPERR01G12460.1"/>
    <property type="gene ID" value="LPERR01G12460"/>
</dbReference>
<keyword evidence="3" id="KW-1185">Reference proteome</keyword>
<reference evidence="3" key="2">
    <citation type="submission" date="2013-12" db="EMBL/GenBank/DDBJ databases">
        <authorList>
            <person name="Yu Y."/>
            <person name="Lee S."/>
            <person name="de Baynast K."/>
            <person name="Wissotski M."/>
            <person name="Liu L."/>
            <person name="Talag J."/>
            <person name="Goicoechea J."/>
            <person name="Angelova A."/>
            <person name="Jetty R."/>
            <person name="Kudrna D."/>
            <person name="Golser W."/>
            <person name="Rivera L."/>
            <person name="Zhang J."/>
            <person name="Wing R."/>
        </authorList>
    </citation>
    <scope>NUCLEOTIDE SEQUENCE</scope>
</reference>
<dbReference type="PANTHER" id="PTHR44586">
    <property type="entry name" value="F-BOX DOMAIN CONTAINING PROTEIN, EXPRESSED"/>
    <property type="match status" value="1"/>
</dbReference>
<dbReference type="STRING" id="77586.A0A0D9V0C5"/>